<sequence length="152" mass="16091">MAPVETVALYESPLSQSSEVFVSCLLVATAFLFVFSLVLLYRQAGLSQVYASMSETQQRSLLALDEAARELRQLDADLGARIESLASRSQSGIAGVTGAASVPGAPSASAQAQQQLSELQGLQRFARDRIARVESGLVPRALIEKSAASTAF</sequence>
<feature type="transmembrane region" description="Helical" evidence="1">
    <location>
        <begin position="20"/>
        <end position="41"/>
    </location>
</feature>
<evidence type="ECO:0000256" key="1">
    <source>
        <dbReference type="SAM" id="Phobius"/>
    </source>
</evidence>
<protein>
    <submittedName>
        <fullName evidence="2">Uncharacterized protein</fullName>
    </submittedName>
</protein>
<dbReference type="HOGENOM" id="CLU_1723619_0_0_1"/>
<proteinExistence type="predicted"/>
<dbReference type="VEuPathDB" id="FungiDB:A1Q1_05717"/>
<evidence type="ECO:0000313" key="2">
    <source>
        <dbReference type="EMBL" id="EJT45804.1"/>
    </source>
</evidence>
<dbReference type="EMBL" id="ALBS01000321">
    <property type="protein sequence ID" value="EJT45804.1"/>
    <property type="molecule type" value="Genomic_DNA"/>
</dbReference>
<dbReference type="GeneID" id="25989229"/>
<evidence type="ECO:0000313" key="3">
    <source>
        <dbReference type="Proteomes" id="UP000002748"/>
    </source>
</evidence>
<accession>J6EN81</accession>
<gene>
    <name evidence="2" type="ORF">A1Q1_05717</name>
</gene>
<dbReference type="AlphaFoldDB" id="J6EN81"/>
<name>J6EN81_TRIAS</name>
<dbReference type="RefSeq" id="XP_014176401.1">
    <property type="nucleotide sequence ID" value="XM_014320926.1"/>
</dbReference>
<comment type="caution">
    <text evidence="2">The sequence shown here is derived from an EMBL/GenBank/DDBJ whole genome shotgun (WGS) entry which is preliminary data.</text>
</comment>
<dbReference type="KEGG" id="tasa:A1Q1_05717"/>
<organism evidence="2 3">
    <name type="scientific">Trichosporon asahii var. asahii (strain ATCC 90039 / CBS 2479 / JCM 2466 / KCTC 7840 / NBRC 103889/ NCYC 2677 / UAMH 7654)</name>
    <name type="common">Yeast</name>
    <dbReference type="NCBI Taxonomy" id="1186058"/>
    <lineage>
        <taxon>Eukaryota</taxon>
        <taxon>Fungi</taxon>
        <taxon>Dikarya</taxon>
        <taxon>Basidiomycota</taxon>
        <taxon>Agaricomycotina</taxon>
        <taxon>Tremellomycetes</taxon>
        <taxon>Trichosporonales</taxon>
        <taxon>Trichosporonaceae</taxon>
        <taxon>Trichosporon</taxon>
    </lineage>
</organism>
<keyword evidence="1" id="KW-0472">Membrane</keyword>
<dbReference type="Proteomes" id="UP000002748">
    <property type="component" value="Unassembled WGS sequence"/>
</dbReference>
<keyword evidence="1" id="KW-0812">Transmembrane</keyword>
<reference evidence="2 3" key="1">
    <citation type="journal article" date="2012" name="Eukaryot. Cell">
        <title>Draft genome sequence of CBS 2479, the standard type strain of Trichosporon asahii.</title>
        <authorList>
            <person name="Yang R.Y."/>
            <person name="Li H.T."/>
            <person name="Zhu H."/>
            <person name="Zhou G.P."/>
            <person name="Wang M."/>
            <person name="Wang L."/>
        </authorList>
    </citation>
    <scope>NUCLEOTIDE SEQUENCE [LARGE SCALE GENOMIC DNA]</scope>
    <source>
        <strain evidence="3">ATCC 90039 / CBS 2479 / JCM 2466 / KCTC 7840 / NCYC 2677 / UAMH 7654</strain>
    </source>
</reference>
<keyword evidence="1" id="KW-1133">Transmembrane helix</keyword>